<evidence type="ECO:0000256" key="6">
    <source>
        <dbReference type="NCBIfam" id="TIGR02067"/>
    </source>
</evidence>
<comment type="caution">
    <text evidence="8">The sequence shown here is derived from an EMBL/GenBank/DDBJ whole genome shotgun (WGS) entry which is preliminary data.</text>
</comment>
<evidence type="ECO:0000313" key="9">
    <source>
        <dbReference type="Proteomes" id="UP000234503"/>
    </source>
</evidence>
<feature type="binding site" evidence="7">
    <location>
        <position position="92"/>
    </location>
    <ligand>
        <name>Mg(2+)</name>
        <dbReference type="ChEBI" id="CHEBI:18420"/>
        <label>1</label>
        <note>catalytic</note>
    </ligand>
</feature>
<feature type="binding site" evidence="7">
    <location>
        <position position="216"/>
    </location>
    <ligand>
        <name>Mg(2+)</name>
        <dbReference type="ChEBI" id="CHEBI:18420"/>
        <label>1</label>
        <note>catalytic</note>
    </ligand>
</feature>
<dbReference type="EC" id="3.1.3.15" evidence="6"/>
<dbReference type="InterPro" id="IPR000760">
    <property type="entry name" value="Inositol_monophosphatase-like"/>
</dbReference>
<proteinExistence type="inferred from homology"/>
<evidence type="ECO:0000256" key="1">
    <source>
        <dbReference type="ARBA" id="ARBA00001946"/>
    </source>
</evidence>
<dbReference type="PANTHER" id="PTHR43200">
    <property type="entry name" value="PHOSPHATASE"/>
    <property type="match status" value="1"/>
</dbReference>
<dbReference type="AlphaFoldDB" id="A0A2N5E5Q9"/>
<dbReference type="InterPro" id="IPR011809">
    <property type="entry name" value="His_9_proposed"/>
</dbReference>
<evidence type="ECO:0000256" key="2">
    <source>
        <dbReference type="ARBA" id="ARBA00009759"/>
    </source>
</evidence>
<keyword evidence="3 7" id="KW-0479">Metal-binding</keyword>
<dbReference type="PRINTS" id="PR00377">
    <property type="entry name" value="IMPHPHTASES"/>
</dbReference>
<keyword evidence="9" id="KW-1185">Reference proteome</keyword>
<dbReference type="Gene3D" id="3.30.540.10">
    <property type="entry name" value="Fructose-1,6-Bisphosphatase, subunit A, domain 1"/>
    <property type="match status" value="1"/>
</dbReference>
<dbReference type="GO" id="GO:0000105">
    <property type="term" value="P:L-histidine biosynthetic process"/>
    <property type="evidence" value="ECO:0007669"/>
    <property type="project" value="UniProtKB-UniRule"/>
</dbReference>
<dbReference type="CDD" id="cd01641">
    <property type="entry name" value="Bacterial_IMPase_like_1"/>
    <property type="match status" value="1"/>
</dbReference>
<dbReference type="Gene3D" id="3.40.190.80">
    <property type="match status" value="1"/>
</dbReference>
<dbReference type="SUPFAM" id="SSF56655">
    <property type="entry name" value="Carbohydrate phosphatase"/>
    <property type="match status" value="1"/>
</dbReference>
<dbReference type="GO" id="GO:0046872">
    <property type="term" value="F:metal ion binding"/>
    <property type="evidence" value="ECO:0007669"/>
    <property type="project" value="UniProtKB-KW"/>
</dbReference>
<comment type="cofactor">
    <cofactor evidence="1 7">
        <name>Mg(2+)</name>
        <dbReference type="ChEBI" id="CHEBI:18420"/>
    </cofactor>
</comment>
<dbReference type="OrthoDB" id="9785695at2"/>
<dbReference type="NCBIfam" id="TIGR02067">
    <property type="entry name" value="his_9_HisN"/>
    <property type="match status" value="1"/>
</dbReference>
<dbReference type="EMBL" id="PJZH01000006">
    <property type="protein sequence ID" value="PLR36468.1"/>
    <property type="molecule type" value="Genomic_DNA"/>
</dbReference>
<organism evidence="8 9">
    <name type="scientific">Chimaeribacter coloradensis</name>
    <dbReference type="NCBI Taxonomy" id="2060068"/>
    <lineage>
        <taxon>Bacteria</taxon>
        <taxon>Pseudomonadati</taxon>
        <taxon>Pseudomonadota</taxon>
        <taxon>Gammaproteobacteria</taxon>
        <taxon>Enterobacterales</taxon>
        <taxon>Yersiniaceae</taxon>
        <taxon>Chimaeribacter</taxon>
    </lineage>
</organism>
<dbReference type="GO" id="GO:0004401">
    <property type="term" value="F:histidinol-phosphatase activity"/>
    <property type="evidence" value="ECO:0007669"/>
    <property type="project" value="UniProtKB-UniRule"/>
</dbReference>
<evidence type="ECO:0000256" key="7">
    <source>
        <dbReference type="PIRSR" id="PIRSR600760-2"/>
    </source>
</evidence>
<reference evidence="8 9" key="1">
    <citation type="submission" date="2017-12" db="EMBL/GenBank/DDBJ databases">
        <title>Characterization of six clinical isolates of Enterochimera gen. nov., a novel genus of the Yersiniaciae family and the three species Enterochimera arupensis sp. nov., Enterochimera coloradensis sp. nov, and Enterochimera californica sp. nov.</title>
        <authorList>
            <person name="Rossi A."/>
            <person name="Fisher M."/>
        </authorList>
    </citation>
    <scope>NUCLEOTIDE SEQUENCE [LARGE SCALE GENOMIC DNA]</scope>
    <source>
        <strain evidence="9">2016-Iso4</strain>
    </source>
</reference>
<accession>A0A2N5E5Q9</accession>
<protein>
    <recommendedName>
        <fullName evidence="6">Histidinol-phosphatase</fullName>
        <ecNumber evidence="6">3.1.3.15</ecNumber>
    </recommendedName>
</protein>
<dbReference type="PANTHER" id="PTHR43200:SF6">
    <property type="entry name" value="3'(2'),5'-BISPHOSPHATE NUCLEOTIDASE"/>
    <property type="match status" value="1"/>
</dbReference>
<dbReference type="Pfam" id="PF00459">
    <property type="entry name" value="Inositol_P"/>
    <property type="match status" value="1"/>
</dbReference>
<dbReference type="RefSeq" id="WP_101824042.1">
    <property type="nucleotide sequence ID" value="NZ_PJZH01000006.1"/>
</dbReference>
<evidence type="ECO:0000256" key="4">
    <source>
        <dbReference type="ARBA" id="ARBA00022801"/>
    </source>
</evidence>
<gene>
    <name evidence="8" type="primary">hisN</name>
    <name evidence="8" type="ORF">CYR32_08920</name>
</gene>
<dbReference type="InterPro" id="IPR051090">
    <property type="entry name" value="Inositol_monoP_superfamily"/>
</dbReference>
<name>A0A2N5E5Q9_9GAMM</name>
<comment type="similarity">
    <text evidence="2">Belongs to the inositol monophosphatase superfamily.</text>
</comment>
<evidence type="ECO:0000256" key="5">
    <source>
        <dbReference type="ARBA" id="ARBA00022842"/>
    </source>
</evidence>
<evidence type="ECO:0000256" key="3">
    <source>
        <dbReference type="ARBA" id="ARBA00022723"/>
    </source>
</evidence>
<keyword evidence="4" id="KW-0378">Hydrolase</keyword>
<feature type="binding site" evidence="7">
    <location>
        <position position="89"/>
    </location>
    <ligand>
        <name>Mg(2+)</name>
        <dbReference type="ChEBI" id="CHEBI:18420"/>
        <label>1</label>
        <note>catalytic</note>
    </ligand>
</feature>
<keyword evidence="5 7" id="KW-0460">Magnesium</keyword>
<dbReference type="Proteomes" id="UP000234503">
    <property type="component" value="Unassembled WGS sequence"/>
</dbReference>
<feature type="binding site" evidence="7">
    <location>
        <position position="74"/>
    </location>
    <ligand>
        <name>Mg(2+)</name>
        <dbReference type="ChEBI" id="CHEBI:18420"/>
        <label>1</label>
        <note>catalytic</note>
    </ligand>
</feature>
<evidence type="ECO:0000313" key="8">
    <source>
        <dbReference type="EMBL" id="PLR36468.1"/>
    </source>
</evidence>
<sequence length="264" mass="28604">MNPSLPDIAFFHELANAAAKETLPRFRSAEDLAVSTKPKEGFRFDPVTEADRSAERVMRELIGRRYPAHSIMGEEYGTSGEGPYQWVLDPVDGTRPFLCGLPVWGTLIGLQYEGRAVMGMMSQPHTGERFWSDGTRAWASGPHAVAPLVTRKNIALDQAVLHTTSPEPIARHPAICFAALTEKTLMTRYGGECYAMAMLAAGRIDICVEFALQPYDIVALIPVIEQAGGVVTTLEGGRAEQGGAVVATGCPQLHQQVLAVLNGR</sequence>